<dbReference type="AlphaFoldDB" id="A0A5J5AX76"/>
<evidence type="ECO:0000313" key="1">
    <source>
        <dbReference type="EMBL" id="KAA8534910.1"/>
    </source>
</evidence>
<sequence>MLHNLCFSWILFHRYIETGQIESDLLFAASNLLLEVEKDAKATKDPVYSNILSSTLSSIMGWAEKRLLAYHDNFYSDNIDLMQSVVSLGVSAAKILVEDISHEYRRKKKEVDVAHDRVDAYIRSSMRTAFAQEMEKVKSNKRLSKDQQNPLPVFCILAQDINELAFNEKEIYSPILKTWHPLAAGVNCCSQVGERSRADCS</sequence>
<name>A0A5J5AX76_9ASTE</name>
<dbReference type="OrthoDB" id="1689965at2759"/>
<dbReference type="PANTHER" id="PTHR31280">
    <property type="entry name" value="PROTEIN UNC-13 HOMOLOG"/>
    <property type="match status" value="1"/>
</dbReference>
<dbReference type="PANTHER" id="PTHR31280:SF16">
    <property type="entry name" value="GLS PROTEIN (DUF810)"/>
    <property type="match status" value="1"/>
</dbReference>
<dbReference type="Proteomes" id="UP000325577">
    <property type="component" value="Linkage Group LG17"/>
</dbReference>
<proteinExistence type="predicted"/>
<accession>A0A5J5AX76</accession>
<reference evidence="1 2" key="1">
    <citation type="submission" date="2019-09" db="EMBL/GenBank/DDBJ databases">
        <title>A chromosome-level genome assembly of the Chinese tupelo Nyssa sinensis.</title>
        <authorList>
            <person name="Yang X."/>
            <person name="Kang M."/>
            <person name="Yang Y."/>
            <person name="Xiong H."/>
            <person name="Wang M."/>
            <person name="Zhang Z."/>
            <person name="Wang Z."/>
            <person name="Wu H."/>
            <person name="Ma T."/>
            <person name="Liu J."/>
            <person name="Xi Z."/>
        </authorList>
    </citation>
    <scope>NUCLEOTIDE SEQUENCE [LARGE SCALE GENOMIC DNA]</scope>
    <source>
        <strain evidence="1">J267</strain>
        <tissue evidence="1">Leaf</tissue>
    </source>
</reference>
<dbReference type="InterPro" id="IPR008528">
    <property type="entry name" value="unc-13_homologue"/>
</dbReference>
<evidence type="ECO:0000313" key="2">
    <source>
        <dbReference type="Proteomes" id="UP000325577"/>
    </source>
</evidence>
<protein>
    <submittedName>
        <fullName evidence="1">Uncharacterized protein</fullName>
    </submittedName>
</protein>
<organism evidence="1 2">
    <name type="scientific">Nyssa sinensis</name>
    <dbReference type="NCBI Taxonomy" id="561372"/>
    <lineage>
        <taxon>Eukaryota</taxon>
        <taxon>Viridiplantae</taxon>
        <taxon>Streptophyta</taxon>
        <taxon>Embryophyta</taxon>
        <taxon>Tracheophyta</taxon>
        <taxon>Spermatophyta</taxon>
        <taxon>Magnoliopsida</taxon>
        <taxon>eudicotyledons</taxon>
        <taxon>Gunneridae</taxon>
        <taxon>Pentapetalae</taxon>
        <taxon>asterids</taxon>
        <taxon>Cornales</taxon>
        <taxon>Nyssaceae</taxon>
        <taxon>Nyssa</taxon>
    </lineage>
</organism>
<dbReference type="EMBL" id="CM018040">
    <property type="protein sequence ID" value="KAA8534910.1"/>
    <property type="molecule type" value="Genomic_DNA"/>
</dbReference>
<keyword evidence="2" id="KW-1185">Reference proteome</keyword>
<gene>
    <name evidence="1" type="ORF">F0562_029874</name>
</gene>